<dbReference type="Proteomes" id="UP001597181">
    <property type="component" value="Unassembled WGS sequence"/>
</dbReference>
<evidence type="ECO:0000313" key="7">
    <source>
        <dbReference type="Proteomes" id="UP001597181"/>
    </source>
</evidence>
<keyword evidence="2" id="KW-0238">DNA-binding</keyword>
<keyword evidence="7" id="KW-1185">Reference proteome</keyword>
<dbReference type="InterPro" id="IPR001347">
    <property type="entry name" value="SIS_dom"/>
</dbReference>
<keyword evidence="3" id="KW-0804">Transcription</keyword>
<feature type="domain" description="HTH rpiR-type" evidence="4">
    <location>
        <begin position="39"/>
        <end position="115"/>
    </location>
</feature>
<evidence type="ECO:0000259" key="5">
    <source>
        <dbReference type="PROSITE" id="PS51464"/>
    </source>
</evidence>
<comment type="caution">
    <text evidence="6">The sequence shown here is derived from an EMBL/GenBank/DDBJ whole genome shotgun (WGS) entry which is preliminary data.</text>
</comment>
<sequence length="332" mass="34917">MNDKAAYFAARNLAFTSTIGAKMNTHDTPAAGAEATRGALITDRIQLALPSLSQAHQHIAHYILGNVEQVTHLSAAQLATAAGVSQPSVTRFCQALGLASYQALLLGLAEEVGHGNATLNRPLVGGLSPDDSLEQVANTLTRLDIDAMELVARQLDFAAIEAAAQMIAGARHTDVYGVGASGLIAQELELRLFRLGVPIRAWVETHAAATSAALRSSADAIVAISASGRTRETYEALVTGKERGAKTIALTSDPASPVALVADVHLTTMGTGTTYRTASFAARHGQLLLVDILYTRIAQLDHDRALEAVAATAHIVANHRVRDARPAQKDAE</sequence>
<reference evidence="7" key="1">
    <citation type="journal article" date="2019" name="Int. J. Syst. Evol. Microbiol.">
        <title>The Global Catalogue of Microorganisms (GCM) 10K type strain sequencing project: providing services to taxonomists for standard genome sequencing and annotation.</title>
        <authorList>
            <consortium name="The Broad Institute Genomics Platform"/>
            <consortium name="The Broad Institute Genome Sequencing Center for Infectious Disease"/>
            <person name="Wu L."/>
            <person name="Ma J."/>
        </authorList>
    </citation>
    <scope>NUCLEOTIDE SEQUENCE [LARGE SCALE GENOMIC DNA]</scope>
    <source>
        <strain evidence="7">CCUG 50213</strain>
    </source>
</reference>
<dbReference type="InterPro" id="IPR047640">
    <property type="entry name" value="RpiR-like"/>
</dbReference>
<gene>
    <name evidence="6" type="ORF">ACFQ3U_07795</name>
</gene>
<dbReference type="PROSITE" id="PS51464">
    <property type="entry name" value="SIS"/>
    <property type="match status" value="1"/>
</dbReference>
<dbReference type="InterPro" id="IPR000281">
    <property type="entry name" value="HTH_RpiR"/>
</dbReference>
<evidence type="ECO:0000256" key="2">
    <source>
        <dbReference type="ARBA" id="ARBA00023125"/>
    </source>
</evidence>
<dbReference type="Gene3D" id="1.10.10.10">
    <property type="entry name" value="Winged helix-like DNA-binding domain superfamily/Winged helix DNA-binding domain"/>
    <property type="match status" value="1"/>
</dbReference>
<evidence type="ECO:0000259" key="4">
    <source>
        <dbReference type="PROSITE" id="PS51071"/>
    </source>
</evidence>
<dbReference type="PROSITE" id="PS51071">
    <property type="entry name" value="HTH_RPIR"/>
    <property type="match status" value="1"/>
</dbReference>
<dbReference type="Pfam" id="PF01380">
    <property type="entry name" value="SIS"/>
    <property type="match status" value="1"/>
</dbReference>
<dbReference type="InterPro" id="IPR046348">
    <property type="entry name" value="SIS_dom_sf"/>
</dbReference>
<name>A0ABW3TQY6_9MICO</name>
<dbReference type="Gene3D" id="3.40.50.10490">
    <property type="entry name" value="Glucose-6-phosphate isomerase like protein, domain 1"/>
    <property type="match status" value="1"/>
</dbReference>
<dbReference type="SUPFAM" id="SSF46689">
    <property type="entry name" value="Homeodomain-like"/>
    <property type="match status" value="1"/>
</dbReference>
<feature type="domain" description="SIS" evidence="5">
    <location>
        <begin position="163"/>
        <end position="303"/>
    </location>
</feature>
<dbReference type="PANTHER" id="PTHR30514:SF1">
    <property type="entry name" value="HTH-TYPE TRANSCRIPTIONAL REGULATOR HEXR-RELATED"/>
    <property type="match status" value="1"/>
</dbReference>
<evidence type="ECO:0000256" key="3">
    <source>
        <dbReference type="ARBA" id="ARBA00023163"/>
    </source>
</evidence>
<dbReference type="Pfam" id="PF01418">
    <property type="entry name" value="HTH_6"/>
    <property type="match status" value="1"/>
</dbReference>
<dbReference type="InterPro" id="IPR036388">
    <property type="entry name" value="WH-like_DNA-bd_sf"/>
</dbReference>
<dbReference type="InterPro" id="IPR009057">
    <property type="entry name" value="Homeodomain-like_sf"/>
</dbReference>
<organism evidence="6 7">
    <name type="scientific">Leucobacter albus</name>
    <dbReference type="NCBI Taxonomy" id="272210"/>
    <lineage>
        <taxon>Bacteria</taxon>
        <taxon>Bacillati</taxon>
        <taxon>Actinomycetota</taxon>
        <taxon>Actinomycetes</taxon>
        <taxon>Micrococcales</taxon>
        <taxon>Microbacteriaceae</taxon>
        <taxon>Leucobacter</taxon>
    </lineage>
</organism>
<protein>
    <submittedName>
        <fullName evidence="6">MurR/RpiR family transcriptional regulator</fullName>
    </submittedName>
</protein>
<evidence type="ECO:0000313" key="6">
    <source>
        <dbReference type="EMBL" id="MFD1201792.1"/>
    </source>
</evidence>
<dbReference type="PANTHER" id="PTHR30514">
    <property type="entry name" value="GLUCOKINASE"/>
    <property type="match status" value="1"/>
</dbReference>
<keyword evidence="1" id="KW-0805">Transcription regulation</keyword>
<dbReference type="RefSeq" id="WP_343957545.1">
    <property type="nucleotide sequence ID" value="NZ_BAAAKZ010000002.1"/>
</dbReference>
<dbReference type="SUPFAM" id="SSF53697">
    <property type="entry name" value="SIS domain"/>
    <property type="match status" value="1"/>
</dbReference>
<evidence type="ECO:0000256" key="1">
    <source>
        <dbReference type="ARBA" id="ARBA00023015"/>
    </source>
</evidence>
<dbReference type="InterPro" id="IPR035472">
    <property type="entry name" value="RpiR-like_SIS"/>
</dbReference>
<proteinExistence type="predicted"/>
<dbReference type="EMBL" id="JBHTLY010000002">
    <property type="protein sequence ID" value="MFD1201792.1"/>
    <property type="molecule type" value="Genomic_DNA"/>
</dbReference>
<accession>A0ABW3TQY6</accession>
<dbReference type="CDD" id="cd05013">
    <property type="entry name" value="SIS_RpiR"/>
    <property type="match status" value="1"/>
</dbReference>